<organism evidence="4">
    <name type="scientific">Polycelis tenuis</name>
    <dbReference type="NCBI Taxonomy" id="66754"/>
    <lineage>
        <taxon>Eukaryota</taxon>
        <taxon>Metazoa</taxon>
        <taxon>Spiralia</taxon>
        <taxon>Lophotrochozoa</taxon>
        <taxon>Platyhelminthes</taxon>
        <taxon>Rhabditophora</taxon>
        <taxon>Seriata</taxon>
        <taxon>Tricladida</taxon>
        <taxon>Continenticola</taxon>
        <taxon>Planarioidea</taxon>
        <taxon>Planariidae</taxon>
        <taxon>Polycelis</taxon>
    </lineage>
</organism>
<dbReference type="GO" id="GO:0016055">
    <property type="term" value="P:Wnt signaling pathway"/>
    <property type="evidence" value="ECO:0007669"/>
    <property type="project" value="UniProtKB-KW"/>
</dbReference>
<reference evidence="4" key="1">
    <citation type="submission" date="2023-08" db="EMBL/GenBank/DDBJ databases">
        <title>Evolutionary dynamics of whole-body regeneration across planarian flatworms.</title>
        <authorList>
            <person name="Vila-Farre M."/>
            <person name="Rink J.C."/>
        </authorList>
    </citation>
    <scope>NUCLEOTIDE SEQUENCE</scope>
    <source>
        <strain evidence="4">17</strain>
    </source>
</reference>
<dbReference type="PANTHER" id="PTHR12607:SF12">
    <property type="entry name" value="APC-LIKE, ISOFORM A-RELATED"/>
    <property type="match status" value="1"/>
</dbReference>
<evidence type="ECO:0000313" key="4">
    <source>
        <dbReference type="EMBL" id="WMQ53819.1"/>
    </source>
</evidence>
<feature type="region of interest" description="Disordered" evidence="3">
    <location>
        <begin position="59"/>
        <end position="90"/>
    </location>
</feature>
<feature type="compositionally biased region" description="Polar residues" evidence="3">
    <location>
        <begin position="1261"/>
        <end position="1273"/>
    </location>
</feature>
<feature type="compositionally biased region" description="Polar residues" evidence="3">
    <location>
        <begin position="1356"/>
        <end position="1368"/>
    </location>
</feature>
<dbReference type="GO" id="GO:0007026">
    <property type="term" value="P:negative regulation of microtubule depolymerization"/>
    <property type="evidence" value="ECO:0007669"/>
    <property type="project" value="TreeGrafter"/>
</dbReference>
<dbReference type="PANTHER" id="PTHR12607">
    <property type="entry name" value="ADENOMATOUS POLYPOSIS COLI PROTEIN FAMILY"/>
    <property type="match status" value="1"/>
</dbReference>
<name>A0AA51NHZ1_9PLAT</name>
<dbReference type="InterPro" id="IPR026818">
    <property type="entry name" value="Apc_fam"/>
</dbReference>
<dbReference type="EMBL" id="OR504526">
    <property type="protein sequence ID" value="WMQ53819.1"/>
    <property type="molecule type" value="mRNA"/>
</dbReference>
<feature type="region of interest" description="Disordered" evidence="3">
    <location>
        <begin position="1689"/>
        <end position="1776"/>
    </location>
</feature>
<feature type="compositionally biased region" description="Polar residues" evidence="3">
    <location>
        <begin position="1234"/>
        <end position="1247"/>
    </location>
</feature>
<dbReference type="GO" id="GO:0045295">
    <property type="term" value="F:gamma-catenin binding"/>
    <property type="evidence" value="ECO:0007669"/>
    <property type="project" value="TreeGrafter"/>
</dbReference>
<dbReference type="GO" id="GO:0007399">
    <property type="term" value="P:nervous system development"/>
    <property type="evidence" value="ECO:0007669"/>
    <property type="project" value="TreeGrafter"/>
</dbReference>
<dbReference type="SMART" id="SM00185">
    <property type="entry name" value="ARM"/>
    <property type="match status" value="5"/>
</dbReference>
<dbReference type="GO" id="GO:0007389">
    <property type="term" value="P:pattern specification process"/>
    <property type="evidence" value="ECO:0007669"/>
    <property type="project" value="TreeGrafter"/>
</dbReference>
<accession>A0AA51NHZ1</accession>
<feature type="compositionally biased region" description="Basic residues" evidence="3">
    <location>
        <begin position="1372"/>
        <end position="1381"/>
    </location>
</feature>
<feature type="region of interest" description="Disordered" evidence="3">
    <location>
        <begin position="911"/>
        <end position="960"/>
    </location>
</feature>
<dbReference type="GO" id="GO:0030877">
    <property type="term" value="C:beta-catenin destruction complex"/>
    <property type="evidence" value="ECO:0007669"/>
    <property type="project" value="TreeGrafter"/>
</dbReference>
<dbReference type="GO" id="GO:0016342">
    <property type="term" value="C:catenin complex"/>
    <property type="evidence" value="ECO:0007669"/>
    <property type="project" value="TreeGrafter"/>
</dbReference>
<feature type="compositionally biased region" description="Low complexity" evidence="3">
    <location>
        <begin position="1419"/>
        <end position="1446"/>
    </location>
</feature>
<dbReference type="InterPro" id="IPR041257">
    <property type="entry name" value="APC_rep"/>
</dbReference>
<proteinExistence type="evidence at transcript level"/>
<feature type="region of interest" description="Disordered" evidence="3">
    <location>
        <begin position="563"/>
        <end position="583"/>
    </location>
</feature>
<feature type="compositionally biased region" description="Polar residues" evidence="3">
    <location>
        <begin position="1195"/>
        <end position="1217"/>
    </location>
</feature>
<evidence type="ECO:0000256" key="3">
    <source>
        <dbReference type="SAM" id="MobiDB-lite"/>
    </source>
</evidence>
<feature type="compositionally biased region" description="Polar residues" evidence="3">
    <location>
        <begin position="1035"/>
        <end position="1046"/>
    </location>
</feature>
<feature type="compositionally biased region" description="Low complexity" evidence="3">
    <location>
        <begin position="1710"/>
        <end position="1722"/>
    </location>
</feature>
<dbReference type="GO" id="GO:0090090">
    <property type="term" value="P:negative regulation of canonical Wnt signaling pathway"/>
    <property type="evidence" value="ECO:0007669"/>
    <property type="project" value="TreeGrafter"/>
</dbReference>
<feature type="region of interest" description="Disordered" evidence="3">
    <location>
        <begin position="1031"/>
        <end position="1061"/>
    </location>
</feature>
<feature type="region of interest" description="Disordered" evidence="3">
    <location>
        <begin position="1306"/>
        <end position="1446"/>
    </location>
</feature>
<sequence>MSFNAYKKEYYASPRHLSILRESPEDMFLNGERSEDIYVNFEDRSIINNSNLSYIKPIAARPNKPPPPLPKSETQSIEPVHPPVPIRISSNPVTMVTTSTQTNRGTCVDGNVPDILAFTLNSQDNCGGSPTYSYENQFGFAPNYDCVTKCDESSGAIDVGSYIGKFIDMMHDPLSWRVEVAGEPGAINGGCGPPLLDISRFEMRRNAEKEFYQILNEQIDVSMRDYYLRVFGAIQQIRNYCETLRVIAQYHNLTELNNYLDYEPGEAACNLMKMSFNENYRRIICSLGGLEALAQLIVINHSVLGDMANNYHLTVRRYTCMALTNLTFGIGENKALLCSIEPVLITLVDFLSSCSEEVKQVSASVIRNLSWKADEEIKLRLKEANISKILTTESMKCAKESCLKSVLSALWNISAHSKENKIDICEVPGALAYFVDILSFKTIALVESSGGILRNISGIIASSEKYRSILRQDNAFQILLKHLRSSSLTVVGNACGTLCSLSTECQSDQQLLWDLGAVGMLKNLVHSKHRTISIGSASTLKNLLSARASLNIGEQTLINALKSNSTSSSTTPDSSPRIMSPSPSLHVRKLSALESEIESVLRNNQVISLSDNKGIHDFYSLESPLLYRQAFNGYCGAGNDVTQMDMKRSDSDESIVSAHSDLTYDKANFQYVNPKLKANPQSKQPGNTSNFMSLSGYSNSSGHYDLTIEHCMKISNLSNNSGHTAVKKRNFQSYPDDYDSDNSEKPLDYSRQFGDTDEYMAYSDPIIISSAPQPVQMTPQVNIFRNIINIPPPTIKEKPKVYATEGTPIQCGSRMSPLSEDLEEEDTMMTNAMQIIHEDSCCFPVSKKPDLEKIEERANSEIRENYNNDNGKSNKCVKFESEPPHIIQDTPLMFSRSSSVESLDSFDTHSFHSSVQSEYSRRTSEAVSPCEMPDSPESVLKSAPTTKSGSRSYSSSLSNDDNISNDSILQHCIESGMLNPKSTLATSKPLKLTKTNERFIDEVETAVCYAVEDTPYNYSTKASSLSDISISDPLTNKNGPPNLNNKSTSSSSSDTEEHSELLSEIIQSAMPKCTNSGSSFAPIQASINYVQTEQRNCSTFVALSNTDYVDAYPMVAPHKSLKPQIDSSNTDVNISKLSQYFYCDIDSPRQYGVEGTPNSLSQRDSICSETNLLIKVSSDTPPIKTSQIPPKPPKRTTSTLSSVPEKTTFSNHSNGDENGQEEYHVYMTENTPANYSRMSPVSHSLVDTPSLHEAEDKASKENNISPDSGSSQESKSLNDDKSSLSSLSIESAGMERTLLQQCISSAMPAPKLKPPTVYGRRNHSSDHVIGNKSKCQLQSEMSGSDLGKNPLRSISGHLNDTAAVSLNIDSKKKPRTTSKLKRFTDNPSEPPDGKSLDESTTVVPEPKVPSTRSSIPTQKYSKSTNESSSSSKPSSEKSVNSYPKSKSSCSLKSVLRYNSCMPSTKQNNKKPLEKADQADSEKHLKPKSESSKNCHFLVNGFDVNQSGLAASKSSNVEASPAPTNDESIRSNTSSVDNHTYSIHEVPRIDRMPSNENGDLASESDTLELVEITGFMDEDFLKEESSSLEIDAARCRNVIVCEPISLNHDTDDDLTDEEFDDSFQQRHARNDQVIDDIMKDGIEAVLSSLNSQFYNDGVGSNVNGFLLSAGSEDADSITLDIDGSSVSSSSAVVSIKPKGRPRIVKPSTYASTSDNGSTSSSNSVGIRGGRKSLIGRSSGKCPPVSQKTQKPTQPPVSRGSALTYQKKPAKVTTVKTGTNKQDFSIEPVAKSNVLPVVSKPVRPNSANTRSSLPKFQSKSLLTSSSKIPGLSNSNVALRNKIDTKSAENGKRTRSSLELRVMKRKEVEGPKCSESPDNDEDESESVWIVRDELCPHTVCIK</sequence>
<dbReference type="InterPro" id="IPR011989">
    <property type="entry name" value="ARM-like"/>
</dbReference>
<feature type="compositionally biased region" description="Low complexity" evidence="3">
    <location>
        <begin position="563"/>
        <end position="575"/>
    </location>
</feature>
<feature type="compositionally biased region" description="Basic and acidic residues" evidence="3">
    <location>
        <begin position="1250"/>
        <end position="1260"/>
    </location>
</feature>
<feature type="compositionally biased region" description="Basic and acidic residues" evidence="3">
    <location>
        <begin position="1840"/>
        <end position="1869"/>
    </location>
</feature>
<protein>
    <submittedName>
        <fullName evidence="4">Adenomatous polyposis coli protein</fullName>
    </submittedName>
</protein>
<feature type="region of interest" description="Disordered" evidence="3">
    <location>
        <begin position="1512"/>
        <end position="1534"/>
    </location>
</feature>
<comment type="similarity">
    <text evidence="1">Belongs to the adenomatous polyposis coli (APC) family.</text>
</comment>
<dbReference type="Pfam" id="PF05923">
    <property type="entry name" value="APC_r"/>
    <property type="match status" value="1"/>
</dbReference>
<dbReference type="GO" id="GO:0005881">
    <property type="term" value="C:cytoplasmic microtubule"/>
    <property type="evidence" value="ECO:0007669"/>
    <property type="project" value="TreeGrafter"/>
</dbReference>
<dbReference type="InterPro" id="IPR016024">
    <property type="entry name" value="ARM-type_fold"/>
</dbReference>
<evidence type="ECO:0000256" key="2">
    <source>
        <dbReference type="ARBA" id="ARBA00022687"/>
    </source>
</evidence>
<dbReference type="GO" id="GO:0008017">
    <property type="term" value="F:microtubule binding"/>
    <property type="evidence" value="ECO:0007669"/>
    <property type="project" value="TreeGrafter"/>
</dbReference>
<dbReference type="Pfam" id="PF18797">
    <property type="entry name" value="APC_rep"/>
    <property type="match status" value="1"/>
</dbReference>
<dbReference type="InterPro" id="IPR009223">
    <property type="entry name" value="APC_rpt"/>
</dbReference>
<feature type="region of interest" description="Disordered" evidence="3">
    <location>
        <begin position="1234"/>
        <end position="1285"/>
    </location>
</feature>
<feature type="compositionally biased region" description="Basic and acidic residues" evidence="3">
    <location>
        <begin position="1470"/>
        <end position="1491"/>
    </location>
</feature>
<feature type="region of interest" description="Disordered" evidence="3">
    <location>
        <begin position="732"/>
        <end position="751"/>
    </location>
</feature>
<dbReference type="SUPFAM" id="SSF48371">
    <property type="entry name" value="ARM repeat"/>
    <property type="match status" value="1"/>
</dbReference>
<dbReference type="GO" id="GO:0001708">
    <property type="term" value="P:cell fate specification"/>
    <property type="evidence" value="ECO:0007669"/>
    <property type="project" value="TreeGrafter"/>
</dbReference>
<feature type="compositionally biased region" description="Polar residues" evidence="3">
    <location>
        <begin position="1333"/>
        <end position="1342"/>
    </location>
</feature>
<feature type="region of interest" description="Disordered" evidence="3">
    <location>
        <begin position="1840"/>
        <end position="1883"/>
    </location>
</feature>
<feature type="region of interest" description="Disordered" evidence="3">
    <location>
        <begin position="1178"/>
        <end position="1219"/>
    </location>
</feature>
<dbReference type="GO" id="GO:0008013">
    <property type="term" value="F:beta-catenin binding"/>
    <property type="evidence" value="ECO:0007669"/>
    <property type="project" value="InterPro"/>
</dbReference>
<feature type="compositionally biased region" description="Low complexity" evidence="3">
    <location>
        <begin position="948"/>
        <end position="960"/>
    </location>
</feature>
<dbReference type="Gene3D" id="1.25.10.10">
    <property type="entry name" value="Leucine-rich Repeat Variant"/>
    <property type="match status" value="1"/>
</dbReference>
<dbReference type="GO" id="GO:0016477">
    <property type="term" value="P:cell migration"/>
    <property type="evidence" value="ECO:0007669"/>
    <property type="project" value="TreeGrafter"/>
</dbReference>
<evidence type="ECO:0000256" key="1">
    <source>
        <dbReference type="ARBA" id="ARBA00009051"/>
    </source>
</evidence>
<feature type="region of interest" description="Disordered" evidence="3">
    <location>
        <begin position="1461"/>
        <end position="1491"/>
    </location>
</feature>
<keyword evidence="2" id="KW-0879">Wnt signaling pathway</keyword>
<dbReference type="InterPro" id="IPR000225">
    <property type="entry name" value="Armadillo"/>
</dbReference>
<feature type="compositionally biased region" description="Polar residues" evidence="3">
    <location>
        <begin position="1178"/>
        <end position="1188"/>
    </location>
</feature>